<dbReference type="OMA" id="CTVITYD"/>
<dbReference type="STRING" id="225164.V4ALW6"/>
<sequence>MKTKNFYILVLLISVTSVALWLVSYPSPTFRNIMSTTQNNIRKIPKHMQMSKSPDLEVDKKYLDLLGFDSESKPKNDIVVIGSALMPADTENTILFLKSAQEYVPNLKLVLFDMGLSKADKQTLTNCRNETKHCEIRKFNFDQYPSHISDFANKSYKPICIQLLLKEFGTVIWADTSELFASSDIDNTMKQAKTEGLVAWTIEDATSSLTHPKMFDYFKTDQKKYFFHHAVQTSHIILVNTDKIHENVMLPWVKCALVEECINPMGAQNSGCNYQRKPKFRYTGCHWYDMSALNVILGLAFDFDEAYSGKDKIFWTKFDQEKAKAENMTDGAVHKVSVPHRVYF</sequence>
<dbReference type="GeneID" id="20231343"/>
<evidence type="ECO:0008006" key="3">
    <source>
        <dbReference type="Google" id="ProtNLM"/>
    </source>
</evidence>
<dbReference type="AlphaFoldDB" id="V4ALW6"/>
<dbReference type="EMBL" id="KB201611">
    <property type="protein sequence ID" value="ESO95755.1"/>
    <property type="molecule type" value="Genomic_DNA"/>
</dbReference>
<accession>V4ALW6</accession>
<name>V4ALW6_LOTGI</name>
<reference evidence="1 2" key="1">
    <citation type="journal article" date="2013" name="Nature">
        <title>Insights into bilaterian evolution from three spiralian genomes.</title>
        <authorList>
            <person name="Simakov O."/>
            <person name="Marletaz F."/>
            <person name="Cho S.J."/>
            <person name="Edsinger-Gonzales E."/>
            <person name="Havlak P."/>
            <person name="Hellsten U."/>
            <person name="Kuo D.H."/>
            <person name="Larsson T."/>
            <person name="Lv J."/>
            <person name="Arendt D."/>
            <person name="Savage R."/>
            <person name="Osoegawa K."/>
            <person name="de Jong P."/>
            <person name="Grimwood J."/>
            <person name="Chapman J.A."/>
            <person name="Shapiro H."/>
            <person name="Aerts A."/>
            <person name="Otillar R.P."/>
            <person name="Terry A.Y."/>
            <person name="Boore J.L."/>
            <person name="Grigoriev I.V."/>
            <person name="Lindberg D.R."/>
            <person name="Seaver E.C."/>
            <person name="Weisblat D.A."/>
            <person name="Putnam N.H."/>
            <person name="Rokhsar D.S."/>
        </authorList>
    </citation>
    <scope>NUCLEOTIDE SEQUENCE [LARGE SCALE GENOMIC DNA]</scope>
</reference>
<gene>
    <name evidence="1" type="ORF">LOTGIDRAFT_116422</name>
</gene>
<dbReference type="Pfam" id="PF07801">
    <property type="entry name" value="DUF1647"/>
    <property type="match status" value="1"/>
</dbReference>
<dbReference type="OrthoDB" id="6414280at2759"/>
<protein>
    <recommendedName>
        <fullName evidence="3">Nucleotide-diphospho-sugar transferase domain-containing protein</fullName>
    </recommendedName>
</protein>
<organism evidence="1 2">
    <name type="scientific">Lottia gigantea</name>
    <name type="common">Giant owl limpet</name>
    <dbReference type="NCBI Taxonomy" id="225164"/>
    <lineage>
        <taxon>Eukaryota</taxon>
        <taxon>Metazoa</taxon>
        <taxon>Spiralia</taxon>
        <taxon>Lophotrochozoa</taxon>
        <taxon>Mollusca</taxon>
        <taxon>Gastropoda</taxon>
        <taxon>Patellogastropoda</taxon>
        <taxon>Lottioidea</taxon>
        <taxon>Lottiidae</taxon>
        <taxon>Lottia</taxon>
    </lineage>
</organism>
<dbReference type="PANTHER" id="PTHR31389">
    <property type="entry name" value="LD39211P"/>
    <property type="match status" value="1"/>
</dbReference>
<dbReference type="PANTHER" id="PTHR31389:SF4">
    <property type="entry name" value="LD39211P"/>
    <property type="match status" value="1"/>
</dbReference>
<dbReference type="HOGENOM" id="CLU_047172_0_0_1"/>
<dbReference type="Proteomes" id="UP000030746">
    <property type="component" value="Unassembled WGS sequence"/>
</dbReference>
<keyword evidence="2" id="KW-1185">Reference proteome</keyword>
<evidence type="ECO:0000313" key="1">
    <source>
        <dbReference type="EMBL" id="ESO95755.1"/>
    </source>
</evidence>
<dbReference type="InterPro" id="IPR012444">
    <property type="entry name" value="DUF1647"/>
</dbReference>
<evidence type="ECO:0000313" key="2">
    <source>
        <dbReference type="Proteomes" id="UP000030746"/>
    </source>
</evidence>
<dbReference type="RefSeq" id="XP_009053603.1">
    <property type="nucleotide sequence ID" value="XM_009055355.1"/>
</dbReference>
<dbReference type="KEGG" id="lgi:LOTGIDRAFT_116422"/>
<proteinExistence type="predicted"/>
<dbReference type="CTD" id="20231343"/>